<name>A0A0C1WBI0_9VIBR</name>
<accession>A0A0C1WBI0</accession>
<evidence type="ECO:0000313" key="2">
    <source>
        <dbReference type="Proteomes" id="UP000031586"/>
    </source>
</evidence>
<dbReference type="Proteomes" id="UP000031586">
    <property type="component" value="Unassembled WGS sequence"/>
</dbReference>
<protein>
    <submittedName>
        <fullName evidence="1">Type IV pilin</fullName>
    </submittedName>
</protein>
<comment type="caution">
    <text evidence="1">The sequence shown here is derived from an EMBL/GenBank/DDBJ whole genome shotgun (WGS) entry which is preliminary data.</text>
</comment>
<reference evidence="1 2" key="1">
    <citation type="submission" date="2014-07" db="EMBL/GenBank/DDBJ databases">
        <title>Unique and conserved regions in Vibrio harveyi and related species in comparison with the shrimp pathogen Vibrio harveyi CAIM 1792.</title>
        <authorList>
            <person name="Espinoza-Valles I."/>
            <person name="Vora G."/>
            <person name="Leekitcharoenphon P."/>
            <person name="Ussery D."/>
            <person name="Hoj L."/>
            <person name="Gomez-Gil B."/>
        </authorList>
    </citation>
    <scope>NUCLEOTIDE SEQUENCE [LARGE SCALE GENOMIC DNA]</scope>
    <source>
        <strain evidence="2">CAIM 1854 / LMG 25443</strain>
    </source>
</reference>
<evidence type="ECO:0000313" key="1">
    <source>
        <dbReference type="EMBL" id="KIF53687.1"/>
    </source>
</evidence>
<dbReference type="EMBL" id="JPRD01000013">
    <property type="protein sequence ID" value="KIF53687.1"/>
    <property type="molecule type" value="Genomic_DNA"/>
</dbReference>
<dbReference type="PATRIC" id="fig|1229493.5.peg.689"/>
<sequence length="164" mass="18284">MRLLSGFSSKEWLLTAVVLGGLTAYAVYHSNQRTSDARTAAIQVIFADMQYHVSILNQNAKAFKQDHGADQCVLTAAGYQEFYNGYPETQSECGEQVSFFDNLTITDEMKQTDLVFIENNQYSMVGYGNDESPEALMAGKCYAYYRMDGKGADGHSFKVDTSRC</sequence>
<dbReference type="RefSeq" id="WP_020195609.1">
    <property type="nucleotide sequence ID" value="NZ_BAOH01000024.1"/>
</dbReference>
<proteinExistence type="predicted"/>
<dbReference type="AlphaFoldDB" id="A0A0C1WBI0"/>
<organism evidence="1 2">
    <name type="scientific">Vibrio owensii CAIM 1854 = LMG 25443</name>
    <dbReference type="NCBI Taxonomy" id="1229493"/>
    <lineage>
        <taxon>Bacteria</taxon>
        <taxon>Pseudomonadati</taxon>
        <taxon>Pseudomonadota</taxon>
        <taxon>Gammaproteobacteria</taxon>
        <taxon>Vibrionales</taxon>
        <taxon>Vibrionaceae</taxon>
        <taxon>Vibrio</taxon>
    </lineage>
</organism>
<gene>
    <name evidence="1" type="ORF">H735_08005</name>
</gene>